<keyword evidence="4 10" id="KW-0808">Transferase</keyword>
<evidence type="ECO:0000256" key="2">
    <source>
        <dbReference type="ARBA" id="ARBA00016337"/>
    </source>
</evidence>
<dbReference type="GO" id="GO:0005886">
    <property type="term" value="C:plasma membrane"/>
    <property type="evidence" value="ECO:0007669"/>
    <property type="project" value="UniProtKB-SubCell"/>
</dbReference>
<keyword evidence="3 10" id="KW-0285">Flavoprotein</keyword>
<feature type="binding site" evidence="11">
    <location>
        <position position="296"/>
    </location>
    <ligand>
        <name>Mg(2+)</name>
        <dbReference type="ChEBI" id="CHEBI:18420"/>
    </ligand>
</feature>
<keyword evidence="12" id="KW-0997">Cell inner membrane</keyword>
<reference evidence="13 14" key="1">
    <citation type="submission" date="2019-11" db="EMBL/GenBank/DDBJ databases">
        <title>Comparative genomics of hydrocarbon-degrading Desulfosarcina strains.</title>
        <authorList>
            <person name="Watanabe M."/>
            <person name="Kojima H."/>
            <person name="Fukui M."/>
        </authorList>
    </citation>
    <scope>NUCLEOTIDE SEQUENCE [LARGE SCALE GENOMIC DNA]</scope>
    <source>
        <strain evidence="13 14">PL12</strain>
    </source>
</reference>
<sequence length="344" mass="36723">MPWRPIPVRPAILILGAMILLACGGCQPERELRLAGKTMGTTYHIKVVAGLFTSGADLQEQIDDRLAAINASMSTYDPGSEISRFNGIDSTSESFSPSNDFLNVLQVAAELHRLTNGAWDGTLDPLITLWGFGRKGTVDRVPGDDDIDRALAHVGFGRIRLDPSGTIGKTDPAVTLDLASIAKGYGVDAIARLLGERGFSNFLVEIGGEVFARGRRKDGVPWRVGINRPDKGAALDDVYRAVPLTDRAMATSGDYRIFFQVGDRTYSHILDPRSGRPVSSGVVSATVVAANCTVADGLATALMVMGPKEGLALVDRLAAVECLIVVRQPDGTLIDHPSSGFVIH</sequence>
<feature type="binding site" evidence="11">
    <location>
        <position position="300"/>
    </location>
    <ligand>
        <name>Mg(2+)</name>
        <dbReference type="ChEBI" id="CHEBI:18420"/>
    </ligand>
</feature>
<evidence type="ECO:0000313" key="14">
    <source>
        <dbReference type="Proteomes" id="UP000427906"/>
    </source>
</evidence>
<dbReference type="GO" id="GO:0016740">
    <property type="term" value="F:transferase activity"/>
    <property type="evidence" value="ECO:0007669"/>
    <property type="project" value="UniProtKB-UniRule"/>
</dbReference>
<keyword evidence="7 10" id="KW-0460">Magnesium</keyword>
<evidence type="ECO:0000313" key="13">
    <source>
        <dbReference type="EMBL" id="BBO69555.1"/>
    </source>
</evidence>
<dbReference type="GO" id="GO:0046872">
    <property type="term" value="F:metal ion binding"/>
    <property type="evidence" value="ECO:0007669"/>
    <property type="project" value="UniProtKB-UniRule"/>
</dbReference>
<dbReference type="Proteomes" id="UP000427906">
    <property type="component" value="Chromosome"/>
</dbReference>
<evidence type="ECO:0000256" key="11">
    <source>
        <dbReference type="PIRSR" id="PIRSR006268-2"/>
    </source>
</evidence>
<dbReference type="InterPro" id="IPR024932">
    <property type="entry name" value="ApbE"/>
</dbReference>
<comment type="cofactor">
    <cofactor evidence="11">
        <name>Mg(2+)</name>
        <dbReference type="ChEBI" id="CHEBI:18420"/>
    </cofactor>
    <cofactor evidence="11">
        <name>Mn(2+)</name>
        <dbReference type="ChEBI" id="CHEBI:29035"/>
    </cofactor>
    <text evidence="11">Magnesium. Can also use manganese.</text>
</comment>
<evidence type="ECO:0000256" key="7">
    <source>
        <dbReference type="ARBA" id="ARBA00022842"/>
    </source>
</evidence>
<keyword evidence="12" id="KW-0472">Membrane</keyword>
<organism evidence="13 14">
    <name type="scientific">Desulfosarcina alkanivorans</name>
    <dbReference type="NCBI Taxonomy" id="571177"/>
    <lineage>
        <taxon>Bacteria</taxon>
        <taxon>Pseudomonadati</taxon>
        <taxon>Thermodesulfobacteriota</taxon>
        <taxon>Desulfobacteria</taxon>
        <taxon>Desulfobacterales</taxon>
        <taxon>Desulfosarcinaceae</taxon>
        <taxon>Desulfosarcina</taxon>
    </lineage>
</organism>
<feature type="binding site" evidence="11">
    <location>
        <position position="180"/>
    </location>
    <ligand>
        <name>Mg(2+)</name>
        <dbReference type="ChEBI" id="CHEBI:18420"/>
    </ligand>
</feature>
<keyword evidence="6 10" id="KW-0274">FAD</keyword>
<proteinExistence type="inferred from homology"/>
<keyword evidence="14" id="KW-1185">Reference proteome</keyword>
<dbReference type="EMBL" id="AP021874">
    <property type="protein sequence ID" value="BBO69555.1"/>
    <property type="molecule type" value="Genomic_DNA"/>
</dbReference>
<name>A0A5K7YME4_9BACT</name>
<gene>
    <name evidence="13" type="primary">apbE</name>
    <name evidence="13" type="ORF">DSCA_34850</name>
</gene>
<evidence type="ECO:0000256" key="8">
    <source>
        <dbReference type="ARBA" id="ARBA00031306"/>
    </source>
</evidence>
<keyword evidence="12" id="KW-1003">Cell membrane</keyword>
<dbReference type="EC" id="2.7.1.180" evidence="1 10"/>
<dbReference type="Gene3D" id="3.10.520.10">
    <property type="entry name" value="ApbE-like domains"/>
    <property type="match status" value="1"/>
</dbReference>
<evidence type="ECO:0000256" key="3">
    <source>
        <dbReference type="ARBA" id="ARBA00022630"/>
    </source>
</evidence>
<dbReference type="KEGG" id="dalk:DSCA_34850"/>
<evidence type="ECO:0000256" key="1">
    <source>
        <dbReference type="ARBA" id="ARBA00011955"/>
    </source>
</evidence>
<evidence type="ECO:0000256" key="5">
    <source>
        <dbReference type="ARBA" id="ARBA00022723"/>
    </source>
</evidence>
<dbReference type="PIRSF" id="PIRSF006268">
    <property type="entry name" value="ApbE"/>
    <property type="match status" value="1"/>
</dbReference>
<comment type="function">
    <text evidence="12">Flavin transferase that catalyzes the transfer of the FMN moiety of FAD and its covalent binding to the hydroxyl group of a threonine residue in a target flavoprotein.</text>
</comment>
<dbReference type="SUPFAM" id="SSF143631">
    <property type="entry name" value="ApbE-like"/>
    <property type="match status" value="1"/>
</dbReference>
<dbReference type="RefSeq" id="WP_167527829.1">
    <property type="nucleotide sequence ID" value="NZ_AP021874.1"/>
</dbReference>
<keyword evidence="12" id="KW-0449">Lipoprotein</keyword>
<keyword evidence="5 10" id="KW-0479">Metal-binding</keyword>
<comment type="subcellular location">
    <subcellularLocation>
        <location evidence="12">Cell inner membrane</location>
        <topology evidence="12">Lipid-anchor</topology>
        <orientation evidence="12">Periplasmic side</orientation>
    </subcellularLocation>
</comment>
<evidence type="ECO:0000256" key="9">
    <source>
        <dbReference type="ARBA" id="ARBA00048540"/>
    </source>
</evidence>
<comment type="catalytic activity">
    <reaction evidence="9 10 12">
        <text>L-threonyl-[protein] + FAD = FMN-L-threonyl-[protein] + AMP + H(+)</text>
        <dbReference type="Rhea" id="RHEA:36847"/>
        <dbReference type="Rhea" id="RHEA-COMP:11060"/>
        <dbReference type="Rhea" id="RHEA-COMP:11061"/>
        <dbReference type="ChEBI" id="CHEBI:15378"/>
        <dbReference type="ChEBI" id="CHEBI:30013"/>
        <dbReference type="ChEBI" id="CHEBI:57692"/>
        <dbReference type="ChEBI" id="CHEBI:74257"/>
        <dbReference type="ChEBI" id="CHEBI:456215"/>
        <dbReference type="EC" id="2.7.1.180"/>
    </reaction>
</comment>
<dbReference type="PANTHER" id="PTHR30040:SF2">
    <property type="entry name" value="FAD:PROTEIN FMN TRANSFERASE"/>
    <property type="match status" value="1"/>
</dbReference>
<accession>A0A5K7YME4</accession>
<dbReference type="InterPro" id="IPR003374">
    <property type="entry name" value="ApbE-like_sf"/>
</dbReference>
<comment type="similarity">
    <text evidence="10 12">Belongs to the ApbE family.</text>
</comment>
<evidence type="ECO:0000256" key="6">
    <source>
        <dbReference type="ARBA" id="ARBA00022827"/>
    </source>
</evidence>
<evidence type="ECO:0000256" key="4">
    <source>
        <dbReference type="ARBA" id="ARBA00022679"/>
    </source>
</evidence>
<evidence type="ECO:0000256" key="12">
    <source>
        <dbReference type="RuleBase" id="RU363002"/>
    </source>
</evidence>
<dbReference type="AlphaFoldDB" id="A0A5K7YME4"/>
<dbReference type="PROSITE" id="PS51257">
    <property type="entry name" value="PROKAR_LIPOPROTEIN"/>
    <property type="match status" value="1"/>
</dbReference>
<dbReference type="PANTHER" id="PTHR30040">
    <property type="entry name" value="THIAMINE BIOSYNTHESIS LIPOPROTEIN APBE"/>
    <property type="match status" value="1"/>
</dbReference>
<protein>
    <recommendedName>
        <fullName evidence="2 10">FAD:protein FMN transferase</fullName>
        <ecNumber evidence="1 10">2.7.1.180</ecNumber>
    </recommendedName>
    <alternativeName>
        <fullName evidence="8 10">Flavin transferase</fullName>
    </alternativeName>
</protein>
<evidence type="ECO:0000256" key="10">
    <source>
        <dbReference type="PIRNR" id="PIRNR006268"/>
    </source>
</evidence>
<dbReference type="Pfam" id="PF02424">
    <property type="entry name" value="ApbE"/>
    <property type="match status" value="1"/>
</dbReference>